<proteinExistence type="predicted"/>
<reference evidence="12" key="1">
    <citation type="submission" date="2025-08" db="UniProtKB">
        <authorList>
            <consortium name="RefSeq"/>
        </authorList>
    </citation>
    <scope>IDENTIFICATION</scope>
</reference>
<dbReference type="Pfam" id="PF00010">
    <property type="entry name" value="HLH"/>
    <property type="match status" value="1"/>
</dbReference>
<dbReference type="InterPro" id="IPR036638">
    <property type="entry name" value="HLH_DNA-bd_sf"/>
</dbReference>
<gene>
    <name evidence="12" type="primary">LOC115010715</name>
</gene>
<keyword evidence="4" id="KW-0744">Spermatogenesis</keyword>
<dbReference type="AlphaFoldDB" id="A0A6J2Q0W4"/>
<evidence type="ECO:0000313" key="11">
    <source>
        <dbReference type="Proteomes" id="UP000504630"/>
    </source>
</evidence>
<keyword evidence="7" id="KW-0804">Transcription</keyword>
<sequence length="444" mass="49325">MSSIPSACNTLQVSPSSREHTCDPVGLILSQSGCLTHDHGPMLGPELGLMEMSEVEYTHLQHLIQTHVEAHIAPPDLLDARSHPSPTEMVKDATESTVLSPYMTSQAIDLSTSTDEHCQVMPGEKTPASYGDVPGFVLARVRGEDSPTANSSTSSQKRSRSAARVCLENRFNTMSADTPRQQDIQSAVLSNFWTILQQSVEAQEAAVHPQMHKWMKTDRANPFDVSSPFVGGAFNPVNMCEQVMGHIPHMVEPNKHPNPKSFSFNFCPERVVRKALFTSGCNSTEEQQLMNIENDVVTSAAFRKHGSTHSSQPIKAALSAPDSAGESGSSSKKRARAHMSLIQRKERHNSKERERRKRIRLYCDELNMLVPFCEVDTDKVTTLQWTTAFLTYINKTYGDTFKEEFQKAITDGKGHFLKSRPSSGQDTIHREMDEALSIPLTVEQ</sequence>
<dbReference type="PROSITE" id="PS50888">
    <property type="entry name" value="BHLH"/>
    <property type="match status" value="1"/>
</dbReference>
<organism evidence="11 12">
    <name type="scientific">Cottoperca gobio</name>
    <name type="common">Frogmouth</name>
    <name type="synonym">Aphritis gobio</name>
    <dbReference type="NCBI Taxonomy" id="56716"/>
    <lineage>
        <taxon>Eukaryota</taxon>
        <taxon>Metazoa</taxon>
        <taxon>Chordata</taxon>
        <taxon>Craniata</taxon>
        <taxon>Vertebrata</taxon>
        <taxon>Euteleostomi</taxon>
        <taxon>Actinopterygii</taxon>
        <taxon>Neopterygii</taxon>
        <taxon>Teleostei</taxon>
        <taxon>Neoteleostei</taxon>
        <taxon>Acanthomorphata</taxon>
        <taxon>Eupercaria</taxon>
        <taxon>Perciformes</taxon>
        <taxon>Notothenioidei</taxon>
        <taxon>Bovichtidae</taxon>
        <taxon>Cottoperca</taxon>
    </lineage>
</organism>
<dbReference type="GeneID" id="115010715"/>
<dbReference type="OrthoDB" id="9946078at2759"/>
<evidence type="ECO:0000256" key="5">
    <source>
        <dbReference type="ARBA" id="ARBA00023015"/>
    </source>
</evidence>
<feature type="compositionally biased region" description="Basic residues" evidence="9">
    <location>
        <begin position="345"/>
        <end position="355"/>
    </location>
</feature>
<evidence type="ECO:0000256" key="8">
    <source>
        <dbReference type="ARBA" id="ARBA00023242"/>
    </source>
</evidence>
<keyword evidence="6" id="KW-0238">DNA-binding</keyword>
<dbReference type="GO" id="GO:0030154">
    <property type="term" value="P:cell differentiation"/>
    <property type="evidence" value="ECO:0007669"/>
    <property type="project" value="UniProtKB-KW"/>
</dbReference>
<keyword evidence="5" id="KW-0805">Transcription regulation</keyword>
<evidence type="ECO:0000313" key="12">
    <source>
        <dbReference type="RefSeq" id="XP_029291314.1"/>
    </source>
</evidence>
<dbReference type="Gene3D" id="4.10.280.10">
    <property type="entry name" value="Helix-loop-helix DNA-binding domain"/>
    <property type="match status" value="1"/>
</dbReference>
<dbReference type="GO" id="GO:0005634">
    <property type="term" value="C:nucleus"/>
    <property type="evidence" value="ECO:0007669"/>
    <property type="project" value="UniProtKB-SubCell"/>
</dbReference>
<accession>A0A6J2Q0W4</accession>
<evidence type="ECO:0000256" key="9">
    <source>
        <dbReference type="SAM" id="MobiDB-lite"/>
    </source>
</evidence>
<dbReference type="GO" id="GO:0046983">
    <property type="term" value="F:protein dimerization activity"/>
    <property type="evidence" value="ECO:0007669"/>
    <property type="project" value="InterPro"/>
</dbReference>
<dbReference type="InterPro" id="IPR011598">
    <property type="entry name" value="bHLH_dom"/>
</dbReference>
<dbReference type="FunFam" id="4.10.280.10:FF:000057">
    <property type="entry name" value="transcription factor-like 5 protein-like"/>
    <property type="match status" value="1"/>
</dbReference>
<dbReference type="SMART" id="SM00353">
    <property type="entry name" value="HLH"/>
    <property type="match status" value="1"/>
</dbReference>
<evidence type="ECO:0000256" key="4">
    <source>
        <dbReference type="ARBA" id="ARBA00022871"/>
    </source>
</evidence>
<dbReference type="RefSeq" id="XP_029291314.1">
    <property type="nucleotide sequence ID" value="XM_029435454.1"/>
</dbReference>
<dbReference type="PANTHER" id="PTHR15402">
    <property type="entry name" value="TRANSCRIPTION FACTOR-LIKE 5 PROTEIN"/>
    <property type="match status" value="1"/>
</dbReference>
<dbReference type="GO" id="GO:0000978">
    <property type="term" value="F:RNA polymerase II cis-regulatory region sequence-specific DNA binding"/>
    <property type="evidence" value="ECO:0007669"/>
    <property type="project" value="TreeGrafter"/>
</dbReference>
<feature type="region of interest" description="Disordered" evidence="9">
    <location>
        <begin position="303"/>
        <end position="355"/>
    </location>
</feature>
<evidence type="ECO:0000259" key="10">
    <source>
        <dbReference type="PROSITE" id="PS50888"/>
    </source>
</evidence>
<keyword evidence="8" id="KW-0539">Nucleus</keyword>
<dbReference type="SUPFAM" id="SSF47459">
    <property type="entry name" value="HLH, helix-loop-helix DNA-binding domain"/>
    <property type="match status" value="1"/>
</dbReference>
<dbReference type="KEGG" id="cgob:115010715"/>
<dbReference type="GO" id="GO:0000981">
    <property type="term" value="F:DNA-binding transcription factor activity, RNA polymerase II-specific"/>
    <property type="evidence" value="ECO:0007669"/>
    <property type="project" value="TreeGrafter"/>
</dbReference>
<feature type="domain" description="BHLH" evidence="10">
    <location>
        <begin position="343"/>
        <end position="393"/>
    </location>
</feature>
<keyword evidence="2" id="KW-0217">Developmental protein</keyword>
<keyword evidence="3" id="KW-0221">Differentiation</keyword>
<dbReference type="InParanoid" id="A0A6J2Q0W4"/>
<dbReference type="Proteomes" id="UP000504630">
    <property type="component" value="Chromosome 7"/>
</dbReference>
<evidence type="ECO:0000256" key="2">
    <source>
        <dbReference type="ARBA" id="ARBA00022473"/>
    </source>
</evidence>
<keyword evidence="11" id="KW-1185">Reference proteome</keyword>
<name>A0A6J2Q0W4_COTGO</name>
<dbReference type="InterPro" id="IPR039583">
    <property type="entry name" value="TCFL5/SOLH1/2"/>
</dbReference>
<evidence type="ECO:0000256" key="6">
    <source>
        <dbReference type="ARBA" id="ARBA00023125"/>
    </source>
</evidence>
<protein>
    <submittedName>
        <fullName evidence="12">LOW QUALITY PROTEIN: transcription factor-like 5 protein</fullName>
    </submittedName>
</protein>
<evidence type="ECO:0000256" key="7">
    <source>
        <dbReference type="ARBA" id="ARBA00023163"/>
    </source>
</evidence>
<dbReference type="GO" id="GO:0007283">
    <property type="term" value="P:spermatogenesis"/>
    <property type="evidence" value="ECO:0007669"/>
    <property type="project" value="UniProtKB-KW"/>
</dbReference>
<dbReference type="PANTHER" id="PTHR15402:SF2">
    <property type="entry name" value="TRANSCRIPTION FACTOR LIKE 5"/>
    <property type="match status" value="1"/>
</dbReference>
<evidence type="ECO:0000256" key="1">
    <source>
        <dbReference type="ARBA" id="ARBA00004123"/>
    </source>
</evidence>
<evidence type="ECO:0000256" key="3">
    <source>
        <dbReference type="ARBA" id="ARBA00022782"/>
    </source>
</evidence>
<comment type="subcellular location">
    <subcellularLocation>
        <location evidence="1">Nucleus</location>
    </subcellularLocation>
</comment>